<dbReference type="CDD" id="cd14688">
    <property type="entry name" value="bZIP_YAP"/>
    <property type="match status" value="1"/>
</dbReference>
<evidence type="ECO:0000313" key="3">
    <source>
        <dbReference type="EMBL" id="KAF2493797.1"/>
    </source>
</evidence>
<accession>A0A6A6QSD2</accession>
<keyword evidence="4" id="KW-1185">Reference proteome</keyword>
<gene>
    <name evidence="3" type="ORF">BU16DRAFT_422582</name>
</gene>
<dbReference type="PANTHER" id="PTHR40618:SF1">
    <property type="entry name" value="B-ZIP TRANSCRIPTION FACTOR (EUROFUNG)"/>
    <property type="match status" value="1"/>
</dbReference>
<feature type="region of interest" description="Disordered" evidence="2">
    <location>
        <begin position="1"/>
        <end position="49"/>
    </location>
</feature>
<name>A0A6A6QSD2_9PEZI</name>
<evidence type="ECO:0000313" key="4">
    <source>
        <dbReference type="Proteomes" id="UP000799750"/>
    </source>
</evidence>
<evidence type="ECO:0000256" key="2">
    <source>
        <dbReference type="SAM" id="MobiDB-lite"/>
    </source>
</evidence>
<dbReference type="Proteomes" id="UP000799750">
    <property type="component" value="Unassembled WGS sequence"/>
</dbReference>
<reference evidence="3" key="1">
    <citation type="journal article" date="2020" name="Stud. Mycol.">
        <title>101 Dothideomycetes genomes: a test case for predicting lifestyles and emergence of pathogens.</title>
        <authorList>
            <person name="Haridas S."/>
            <person name="Albert R."/>
            <person name="Binder M."/>
            <person name="Bloem J."/>
            <person name="Labutti K."/>
            <person name="Salamov A."/>
            <person name="Andreopoulos B."/>
            <person name="Baker S."/>
            <person name="Barry K."/>
            <person name="Bills G."/>
            <person name="Bluhm B."/>
            <person name="Cannon C."/>
            <person name="Castanera R."/>
            <person name="Culley D."/>
            <person name="Daum C."/>
            <person name="Ezra D."/>
            <person name="Gonzalez J."/>
            <person name="Henrissat B."/>
            <person name="Kuo A."/>
            <person name="Liang C."/>
            <person name="Lipzen A."/>
            <person name="Lutzoni F."/>
            <person name="Magnuson J."/>
            <person name="Mondo S."/>
            <person name="Nolan M."/>
            <person name="Ohm R."/>
            <person name="Pangilinan J."/>
            <person name="Park H.-J."/>
            <person name="Ramirez L."/>
            <person name="Alfaro M."/>
            <person name="Sun H."/>
            <person name="Tritt A."/>
            <person name="Yoshinaga Y."/>
            <person name="Zwiers L.-H."/>
            <person name="Turgeon B."/>
            <person name="Goodwin S."/>
            <person name="Spatafora J."/>
            <person name="Crous P."/>
            <person name="Grigoriev I."/>
        </authorList>
    </citation>
    <scope>NUCLEOTIDE SEQUENCE</scope>
    <source>
        <strain evidence="3">CBS 269.34</strain>
    </source>
</reference>
<dbReference type="EMBL" id="MU004191">
    <property type="protein sequence ID" value="KAF2493797.1"/>
    <property type="molecule type" value="Genomic_DNA"/>
</dbReference>
<dbReference type="Gene3D" id="1.20.5.170">
    <property type="match status" value="1"/>
</dbReference>
<dbReference type="AlphaFoldDB" id="A0A6A6QSD2"/>
<feature type="coiled-coil region" evidence="1">
    <location>
        <begin position="60"/>
        <end position="87"/>
    </location>
</feature>
<evidence type="ECO:0000256" key="1">
    <source>
        <dbReference type="SAM" id="Coils"/>
    </source>
</evidence>
<protein>
    <recommendedName>
        <fullName evidence="5">BZIP domain-containing protein</fullName>
    </recommendedName>
</protein>
<dbReference type="PANTHER" id="PTHR40618">
    <property type="entry name" value="B-ZIP TRANSCRIPTION FACTOR (EUROFUNG)-RELATED"/>
    <property type="match status" value="1"/>
</dbReference>
<feature type="compositionally biased region" description="Basic and acidic residues" evidence="2">
    <location>
        <begin position="1"/>
        <end position="11"/>
    </location>
</feature>
<feature type="compositionally biased region" description="Basic and acidic residues" evidence="2">
    <location>
        <begin position="35"/>
        <end position="49"/>
    </location>
</feature>
<organism evidence="3 4">
    <name type="scientific">Lophium mytilinum</name>
    <dbReference type="NCBI Taxonomy" id="390894"/>
    <lineage>
        <taxon>Eukaryota</taxon>
        <taxon>Fungi</taxon>
        <taxon>Dikarya</taxon>
        <taxon>Ascomycota</taxon>
        <taxon>Pezizomycotina</taxon>
        <taxon>Dothideomycetes</taxon>
        <taxon>Pleosporomycetidae</taxon>
        <taxon>Mytilinidiales</taxon>
        <taxon>Mytilinidiaceae</taxon>
        <taxon>Lophium</taxon>
    </lineage>
</organism>
<proteinExistence type="predicted"/>
<sequence length="125" mass="14135">MTSSESEERSATTRKRSRTSPGSEDAAAKKSRGRPRVDTQDETAADRRRTQIRLAQRAYRQRKETTISSLKRQVTELQNAVEEMNRSFVQFNDSAISSGVLSLRPELGRDLKSTMETFIKIARAA</sequence>
<feature type="non-terminal residue" evidence="3">
    <location>
        <position position="125"/>
    </location>
</feature>
<dbReference type="InterPro" id="IPR046347">
    <property type="entry name" value="bZIP_sf"/>
</dbReference>
<dbReference type="SUPFAM" id="SSF57959">
    <property type="entry name" value="Leucine zipper domain"/>
    <property type="match status" value="1"/>
</dbReference>
<evidence type="ECO:0008006" key="5">
    <source>
        <dbReference type="Google" id="ProtNLM"/>
    </source>
</evidence>
<dbReference type="GO" id="GO:0003700">
    <property type="term" value="F:DNA-binding transcription factor activity"/>
    <property type="evidence" value="ECO:0007669"/>
    <property type="project" value="InterPro"/>
</dbReference>
<keyword evidence="1" id="KW-0175">Coiled coil</keyword>
<dbReference type="OrthoDB" id="3555317at2759"/>